<evidence type="ECO:0000313" key="2">
    <source>
        <dbReference type="Proteomes" id="UP000324222"/>
    </source>
</evidence>
<reference evidence="1 2" key="1">
    <citation type="submission" date="2019-05" db="EMBL/GenBank/DDBJ databases">
        <title>Another draft genome of Portunus trituberculatus and its Hox gene families provides insights of decapod evolution.</title>
        <authorList>
            <person name="Jeong J.-H."/>
            <person name="Song I."/>
            <person name="Kim S."/>
            <person name="Choi T."/>
            <person name="Kim D."/>
            <person name="Ryu S."/>
            <person name="Kim W."/>
        </authorList>
    </citation>
    <scope>NUCLEOTIDE SEQUENCE [LARGE SCALE GENOMIC DNA]</scope>
    <source>
        <tissue evidence="1">Muscle</tissue>
    </source>
</reference>
<accession>A0A5B7CJ76</accession>
<dbReference type="AlphaFoldDB" id="A0A5B7CJ76"/>
<sequence>MTRFHIHSGYYLQFRPALPSCSWSAWFCISGRVCSSISSRVLKVFRRPSSSITVDSWDMHTPMFSCNKGKACTGGYRLECGIASLRHIHLGDAQRRPEVGVRVT</sequence>
<name>A0A5B7CJ76_PORTR</name>
<keyword evidence="2" id="KW-1185">Reference proteome</keyword>
<evidence type="ECO:0000313" key="1">
    <source>
        <dbReference type="EMBL" id="MPC09752.1"/>
    </source>
</evidence>
<protein>
    <submittedName>
        <fullName evidence="1">Uncharacterized protein</fullName>
    </submittedName>
</protein>
<comment type="caution">
    <text evidence="1">The sequence shown here is derived from an EMBL/GenBank/DDBJ whole genome shotgun (WGS) entry which is preliminary data.</text>
</comment>
<gene>
    <name evidence="1" type="ORF">E2C01_002370</name>
</gene>
<dbReference type="Proteomes" id="UP000324222">
    <property type="component" value="Unassembled WGS sequence"/>
</dbReference>
<organism evidence="1 2">
    <name type="scientific">Portunus trituberculatus</name>
    <name type="common">Swimming crab</name>
    <name type="synonym">Neptunus trituberculatus</name>
    <dbReference type="NCBI Taxonomy" id="210409"/>
    <lineage>
        <taxon>Eukaryota</taxon>
        <taxon>Metazoa</taxon>
        <taxon>Ecdysozoa</taxon>
        <taxon>Arthropoda</taxon>
        <taxon>Crustacea</taxon>
        <taxon>Multicrustacea</taxon>
        <taxon>Malacostraca</taxon>
        <taxon>Eumalacostraca</taxon>
        <taxon>Eucarida</taxon>
        <taxon>Decapoda</taxon>
        <taxon>Pleocyemata</taxon>
        <taxon>Brachyura</taxon>
        <taxon>Eubrachyura</taxon>
        <taxon>Portunoidea</taxon>
        <taxon>Portunidae</taxon>
        <taxon>Portuninae</taxon>
        <taxon>Portunus</taxon>
    </lineage>
</organism>
<proteinExistence type="predicted"/>
<dbReference type="EMBL" id="VSRR010000083">
    <property type="protein sequence ID" value="MPC09752.1"/>
    <property type="molecule type" value="Genomic_DNA"/>
</dbReference>